<gene>
    <name evidence="1" type="ORF">Aiant_13430</name>
</gene>
<reference evidence="1 2" key="1">
    <citation type="submission" date="2020-08" db="EMBL/GenBank/DDBJ databases">
        <title>Whole genome shotgun sequence of Actinoplanes ianthinogenes NBRC 13996.</title>
        <authorList>
            <person name="Komaki H."/>
            <person name="Tamura T."/>
        </authorList>
    </citation>
    <scope>NUCLEOTIDE SEQUENCE [LARGE SCALE GENOMIC DNA]</scope>
    <source>
        <strain evidence="1 2">NBRC 13996</strain>
    </source>
</reference>
<evidence type="ECO:0000313" key="2">
    <source>
        <dbReference type="Proteomes" id="UP000676967"/>
    </source>
</evidence>
<proteinExistence type="predicted"/>
<sequence length="147" mass="16200">MLSLGAVRLHVVKATIGLLTISTGLAIAPEKAVDACRNPAGCVRRADPRHVGQQTQDRCAADPADVPEPDDAVLHCVTMTPGETLTIHLRPRHSKGFKPIQRQRVRERDFWIFLNLGDHVKPDATSADLFIEGNRGTLSRIKFRFTG</sequence>
<evidence type="ECO:0000313" key="1">
    <source>
        <dbReference type="EMBL" id="BCJ40686.1"/>
    </source>
</evidence>
<keyword evidence="2" id="KW-1185">Reference proteome</keyword>
<protein>
    <submittedName>
        <fullName evidence="1">Uncharacterized protein</fullName>
    </submittedName>
</protein>
<organism evidence="1 2">
    <name type="scientific">Actinoplanes ianthinogenes</name>
    <dbReference type="NCBI Taxonomy" id="122358"/>
    <lineage>
        <taxon>Bacteria</taxon>
        <taxon>Bacillati</taxon>
        <taxon>Actinomycetota</taxon>
        <taxon>Actinomycetes</taxon>
        <taxon>Micromonosporales</taxon>
        <taxon>Micromonosporaceae</taxon>
        <taxon>Actinoplanes</taxon>
    </lineage>
</organism>
<dbReference type="Proteomes" id="UP000676967">
    <property type="component" value="Chromosome"/>
</dbReference>
<accession>A0ABN6C7L1</accession>
<name>A0ABN6C7L1_9ACTN</name>
<dbReference type="EMBL" id="AP023356">
    <property type="protein sequence ID" value="BCJ40686.1"/>
    <property type="molecule type" value="Genomic_DNA"/>
</dbReference>